<accession>A0ABD6RPC7</accession>
<sequence>MANELIKYNDLNIKLYEYINFVVWQDSKEQIINKWLKPICIYGKDKSIFYHISNERDCGWYIDKESILQILQNNAPKGYKEKWQNEFDFILKELKNYIAKYKEPQCNN</sequence>
<name>A0ABD6RPC7_CLOSG</name>
<organism evidence="1 2">
    <name type="scientific">Clostridium sporogenes</name>
    <dbReference type="NCBI Taxonomy" id="1509"/>
    <lineage>
        <taxon>Bacteria</taxon>
        <taxon>Bacillati</taxon>
        <taxon>Bacillota</taxon>
        <taxon>Clostridia</taxon>
        <taxon>Eubacteriales</taxon>
        <taxon>Clostridiaceae</taxon>
        <taxon>Clostridium</taxon>
    </lineage>
</organism>
<dbReference type="RefSeq" id="WP_085333621.1">
    <property type="nucleotide sequence ID" value="NZ_MWJJ01000002.1"/>
</dbReference>
<proteinExistence type="predicted"/>
<dbReference type="AlphaFoldDB" id="A0ABD6RPC7"/>
<reference evidence="1 2" key="1">
    <citation type="submission" date="2017-02" db="EMBL/GenBank/DDBJ databases">
        <title>Differentiating clades of botulinum-neurotoxin-producing Clostridia with a simple, multiplex PCR assay.</title>
        <authorList>
            <person name="Williamson C.H.D."/>
            <person name="Vazquez A."/>
            <person name="Hill K."/>
            <person name="Smith T.J."/>
            <person name="Nottingham R."/>
            <person name="Stone N.E."/>
            <person name="Sobek C.J."/>
            <person name="Cocking J.H."/>
            <person name="Fernandez R.A."/>
            <person name="Caballero P.A."/>
            <person name="Leiser O.P."/>
            <person name="Keim P."/>
            <person name="Sahl J.W."/>
        </authorList>
    </citation>
    <scope>NUCLEOTIDE SEQUENCE [LARGE SCALE GENOMIC DNA]</scope>
    <source>
        <strain evidence="1 2">CLS_DGF_0088_06</strain>
    </source>
</reference>
<evidence type="ECO:0000313" key="2">
    <source>
        <dbReference type="Proteomes" id="UP000193911"/>
    </source>
</evidence>
<dbReference type="EMBL" id="MWJJ01000002">
    <property type="protein sequence ID" value="OSB16714.1"/>
    <property type="molecule type" value="Genomic_DNA"/>
</dbReference>
<comment type="caution">
    <text evidence="1">The sequence shown here is derived from an EMBL/GenBank/DDBJ whole genome shotgun (WGS) entry which is preliminary data.</text>
</comment>
<dbReference type="Proteomes" id="UP000193911">
    <property type="component" value="Unassembled WGS sequence"/>
</dbReference>
<gene>
    <name evidence="1" type="ORF">B2H94_11015</name>
</gene>
<protein>
    <submittedName>
        <fullName evidence="1">Uncharacterized protein</fullName>
    </submittedName>
</protein>
<evidence type="ECO:0000313" key="1">
    <source>
        <dbReference type="EMBL" id="OSB16714.1"/>
    </source>
</evidence>